<comment type="caution">
    <text evidence="2">The sequence shown here is derived from an EMBL/GenBank/DDBJ whole genome shotgun (WGS) entry which is preliminary data.</text>
</comment>
<organism evidence="2 3">
    <name type="scientific">Didymosphaeria variabile</name>
    <dbReference type="NCBI Taxonomy" id="1932322"/>
    <lineage>
        <taxon>Eukaryota</taxon>
        <taxon>Fungi</taxon>
        <taxon>Dikarya</taxon>
        <taxon>Ascomycota</taxon>
        <taxon>Pezizomycotina</taxon>
        <taxon>Dothideomycetes</taxon>
        <taxon>Pleosporomycetidae</taxon>
        <taxon>Pleosporales</taxon>
        <taxon>Massarineae</taxon>
        <taxon>Didymosphaeriaceae</taxon>
        <taxon>Didymosphaeria</taxon>
    </lineage>
</organism>
<proteinExistence type="predicted"/>
<keyword evidence="1" id="KW-1133">Transmembrane helix</keyword>
<keyword evidence="1" id="KW-0472">Membrane</keyword>
<accession>A0A9W9C6V2</accession>
<dbReference type="AlphaFoldDB" id="A0A9W9C6V2"/>
<dbReference type="RefSeq" id="XP_056065977.1">
    <property type="nucleotide sequence ID" value="XM_056220674.1"/>
</dbReference>
<evidence type="ECO:0000313" key="2">
    <source>
        <dbReference type="EMBL" id="KAJ4345813.1"/>
    </source>
</evidence>
<dbReference type="GO" id="GO:0046873">
    <property type="term" value="F:metal ion transmembrane transporter activity"/>
    <property type="evidence" value="ECO:0007669"/>
    <property type="project" value="InterPro"/>
</dbReference>
<evidence type="ECO:0008006" key="4">
    <source>
        <dbReference type="Google" id="ProtNLM"/>
    </source>
</evidence>
<feature type="transmembrane region" description="Helical" evidence="1">
    <location>
        <begin position="432"/>
        <end position="451"/>
    </location>
</feature>
<sequence length="525" mass="60403">MTPLKSSLTVSGSDYQKYIAALSGSNPGLRKPDPNNKRYPLTDNNALVVLLEAPSNGKVEFEKTEFKSHQDLATHFEEVSPSAENHDRRRIYIMEGLAKKYISILGGHFMMDPSFFQRQERTCVWSNDFTPVSDALPHPTLLNPDNSFHLQYCELRQFTKAIENKPYFCNRTRRHVGMTPPRHKEDTTTGILRRKISWWCRKTSLGGWDVVILCDPQLEKLDVQPREYIIPSGTYRSLKPSEELKNSPFQDGYVDFIPPASSLVAANKPKHPHSSMLRDLIHYYKNHADLFSIDDWAEPTQSSIFVKKIVAAHYLQLVDYIKAMLPSLELRLTTAWVEEQDQWKSLQTISRRCGNYRDDVEDTLLSLGYPIDVLDNGRGLGWKDCRKDFQYIYFRLKVLKERADTLMQSMTGLASIAGNRQNLEEAKRVKRLNLLALLFVPLAYTSSLFSMQDDYAPNKGSFWVYWVCALSVVGLTLIITWTLDSALDDAAQWTVPFRRWLQSDRPDQKLEPAPKKRTGTGFYKL</sequence>
<dbReference type="Proteomes" id="UP001140513">
    <property type="component" value="Unassembled WGS sequence"/>
</dbReference>
<dbReference type="InterPro" id="IPR002523">
    <property type="entry name" value="MgTranspt_CorA/ZnTranspt_ZntB"/>
</dbReference>
<dbReference type="Gene3D" id="1.20.58.340">
    <property type="entry name" value="Magnesium transport protein CorA, transmembrane region"/>
    <property type="match status" value="1"/>
</dbReference>
<dbReference type="GeneID" id="80915478"/>
<keyword evidence="3" id="KW-1185">Reference proteome</keyword>
<feature type="transmembrane region" description="Helical" evidence="1">
    <location>
        <begin position="463"/>
        <end position="483"/>
    </location>
</feature>
<gene>
    <name evidence="2" type="ORF">N0V89_011948</name>
</gene>
<dbReference type="GO" id="GO:0016020">
    <property type="term" value="C:membrane"/>
    <property type="evidence" value="ECO:0007669"/>
    <property type="project" value="InterPro"/>
</dbReference>
<protein>
    <recommendedName>
        <fullName evidence="4">Cora-domain-containing protein</fullName>
    </recommendedName>
</protein>
<evidence type="ECO:0000256" key="1">
    <source>
        <dbReference type="SAM" id="Phobius"/>
    </source>
</evidence>
<name>A0A9W9C6V2_9PLEO</name>
<dbReference type="EMBL" id="JAPEUX010000009">
    <property type="protein sequence ID" value="KAJ4345813.1"/>
    <property type="molecule type" value="Genomic_DNA"/>
</dbReference>
<dbReference type="OrthoDB" id="5428055at2759"/>
<keyword evidence="1" id="KW-0812">Transmembrane</keyword>
<reference evidence="2" key="1">
    <citation type="submission" date="2022-10" db="EMBL/GenBank/DDBJ databases">
        <title>Tapping the CABI collections for fungal endophytes: first genome assemblies for Collariella, Neodidymelliopsis, Ascochyta clinopodiicola, Didymella pomorum, Didymosphaeria variabile, Neocosmospora piperis and Neocucurbitaria cava.</title>
        <authorList>
            <person name="Hill R."/>
        </authorList>
    </citation>
    <scope>NUCLEOTIDE SEQUENCE</scope>
    <source>
        <strain evidence="2">IMI 356815</strain>
    </source>
</reference>
<dbReference type="Pfam" id="PF01544">
    <property type="entry name" value="CorA"/>
    <property type="match status" value="1"/>
</dbReference>
<evidence type="ECO:0000313" key="3">
    <source>
        <dbReference type="Proteomes" id="UP001140513"/>
    </source>
</evidence>